<dbReference type="WBParaSite" id="ES5_v2.g22277.t1">
    <property type="protein sequence ID" value="ES5_v2.g22277.t1"/>
    <property type="gene ID" value="ES5_v2.g22277"/>
</dbReference>
<evidence type="ECO:0000313" key="2">
    <source>
        <dbReference type="WBParaSite" id="ES5_v2.g22277.t1"/>
    </source>
</evidence>
<protein>
    <submittedName>
        <fullName evidence="2">Potassium channel domain-containing protein</fullName>
    </submittedName>
</protein>
<reference evidence="2" key="1">
    <citation type="submission" date="2022-11" db="UniProtKB">
        <authorList>
            <consortium name="WormBaseParasite"/>
        </authorList>
    </citation>
    <scope>IDENTIFICATION</scope>
</reference>
<evidence type="ECO:0000313" key="1">
    <source>
        <dbReference type="Proteomes" id="UP000887579"/>
    </source>
</evidence>
<proteinExistence type="predicted"/>
<name>A0AC34FZK5_9BILA</name>
<accession>A0AC34FZK5</accession>
<organism evidence="1 2">
    <name type="scientific">Panagrolaimus sp. ES5</name>
    <dbReference type="NCBI Taxonomy" id="591445"/>
    <lineage>
        <taxon>Eukaryota</taxon>
        <taxon>Metazoa</taxon>
        <taxon>Ecdysozoa</taxon>
        <taxon>Nematoda</taxon>
        <taxon>Chromadorea</taxon>
        <taxon>Rhabditida</taxon>
        <taxon>Tylenchina</taxon>
        <taxon>Panagrolaimomorpha</taxon>
        <taxon>Panagrolaimoidea</taxon>
        <taxon>Panagrolaimidae</taxon>
        <taxon>Panagrolaimus</taxon>
    </lineage>
</organism>
<sequence>MENKRKSTSDEAVSNGSSSNSELDLTQFSPHRRKHVAFLHSESTEEEEKKNEGGEHFEDHFYVHSPNQEPILHPIIKNVQNENEKLTARRKSMKVINEYLTEHDGVLKMEAQEGMGLFGPKFEVDPNAIRRNLFNQKRPSVFQHMARIHHKFGIRHLILVGLLALYSALGGLLFLSIEAKNELQNLEETRHILTSMISQLSQDVFDIANVTVSPEDREDVILLIREYYREMLKAEGKYAGSVYHKYERINMRLTWYYSSAVFYAMTLFTTIGYGTIATQTVLGKVCAVIYATIGIPLMLVVLSDVGRVLLRWFTAAYNISRRGFYKAFNFLCKFLFKIERDNNCEDKDFPLTLSVPIVIIYLVICSLFVALFDYHDGITPGLSLGDAIFISMSTIGLGDVMPNNIEYSPMLAIMFLFGLALLSVVNSTVYEKMERRFLYAVDKLEAWLENIHFHRHGREGYHTFKLLGPNIQLLALALPLFNDEAEEEIGEKLKAENTKLGQKIFSRLRTRTNSLIDERIDNFRPTLGIFRSGPAVNIVRPRSQTYDIYPSMQKSSRHNSTSSFCNVPEHQ</sequence>
<dbReference type="Proteomes" id="UP000887579">
    <property type="component" value="Unplaced"/>
</dbReference>